<dbReference type="EMBL" id="LXQA010538133">
    <property type="protein sequence ID" value="MCI57955.1"/>
    <property type="molecule type" value="Genomic_DNA"/>
</dbReference>
<reference evidence="1 2" key="1">
    <citation type="journal article" date="2018" name="Front. Plant Sci.">
        <title>Red Clover (Trifolium pratense) and Zigzag Clover (T. medium) - A Picture of Genomic Similarities and Differences.</title>
        <authorList>
            <person name="Dluhosova J."/>
            <person name="Istvanek J."/>
            <person name="Nedelnik J."/>
            <person name="Repkova J."/>
        </authorList>
    </citation>
    <scope>NUCLEOTIDE SEQUENCE [LARGE SCALE GENOMIC DNA]</scope>
    <source>
        <strain evidence="2">cv. 10/8</strain>
        <tissue evidence="1">Leaf</tissue>
    </source>
</reference>
<feature type="non-terminal residue" evidence="1">
    <location>
        <position position="41"/>
    </location>
</feature>
<keyword evidence="2" id="KW-1185">Reference proteome</keyword>
<protein>
    <submittedName>
        <fullName evidence="1">Uncharacterized protein</fullName>
    </submittedName>
</protein>
<dbReference type="Proteomes" id="UP000265520">
    <property type="component" value="Unassembled WGS sequence"/>
</dbReference>
<accession>A0A392TDE0</accession>
<name>A0A392TDE0_9FABA</name>
<dbReference type="AlphaFoldDB" id="A0A392TDE0"/>
<evidence type="ECO:0000313" key="1">
    <source>
        <dbReference type="EMBL" id="MCI57955.1"/>
    </source>
</evidence>
<evidence type="ECO:0000313" key="2">
    <source>
        <dbReference type="Proteomes" id="UP000265520"/>
    </source>
</evidence>
<organism evidence="1 2">
    <name type="scientific">Trifolium medium</name>
    <dbReference type="NCBI Taxonomy" id="97028"/>
    <lineage>
        <taxon>Eukaryota</taxon>
        <taxon>Viridiplantae</taxon>
        <taxon>Streptophyta</taxon>
        <taxon>Embryophyta</taxon>
        <taxon>Tracheophyta</taxon>
        <taxon>Spermatophyta</taxon>
        <taxon>Magnoliopsida</taxon>
        <taxon>eudicotyledons</taxon>
        <taxon>Gunneridae</taxon>
        <taxon>Pentapetalae</taxon>
        <taxon>rosids</taxon>
        <taxon>fabids</taxon>
        <taxon>Fabales</taxon>
        <taxon>Fabaceae</taxon>
        <taxon>Papilionoideae</taxon>
        <taxon>50 kb inversion clade</taxon>
        <taxon>NPAAA clade</taxon>
        <taxon>Hologalegina</taxon>
        <taxon>IRL clade</taxon>
        <taxon>Trifolieae</taxon>
        <taxon>Trifolium</taxon>
    </lineage>
</organism>
<sequence>MLAEILFDDEVPEMISERLHCSAPVDHVPNVVVPAVSDSTN</sequence>
<comment type="caution">
    <text evidence="1">The sequence shown here is derived from an EMBL/GenBank/DDBJ whole genome shotgun (WGS) entry which is preliminary data.</text>
</comment>
<proteinExistence type="predicted"/>